<reference evidence="4" key="1">
    <citation type="submission" date="2017-02" db="EMBL/GenBank/DDBJ databases">
        <title>Genome of Microbulbifer agarilyticus GP101.</title>
        <authorList>
            <person name="Jung J."/>
            <person name="Bae S.S."/>
            <person name="Baek K."/>
        </authorList>
    </citation>
    <scope>NUCLEOTIDE SEQUENCE [LARGE SCALE GENOMIC DNA]</scope>
    <source>
        <strain evidence="4">GP101</strain>
    </source>
</reference>
<dbReference type="STRING" id="260552.Mag101_09940"/>
<sequence length="263" mass="28126">MRLDDGLACITLVNPDQRNAMTVAMWQQLASVLDQVEQNDQVRAVLISGAGSRAFCAGANIAELSQAMSDPAVMRQQNALIQEVQLKLQRLSRPTIALVRGACYGGGCGLALACDLRIADTAATFAITPAKLGILYSIEDTRRLVRAVGDGNAREMLLTGLPVDAVRALQIGLVQHVAEGDALEEKARGLARALIENSQYSVRWTKATLGYLAGGSGDEPEEGKDGADALKCAFDEAFSGNDFAEGCAAFLARRKADFRWPQK</sequence>
<dbReference type="PANTHER" id="PTHR11941">
    <property type="entry name" value="ENOYL-COA HYDRATASE-RELATED"/>
    <property type="match status" value="1"/>
</dbReference>
<name>A0A1Q2MA05_9GAMM</name>
<organism evidence="4 5">
    <name type="scientific">Microbulbifer agarilyticus</name>
    <dbReference type="NCBI Taxonomy" id="260552"/>
    <lineage>
        <taxon>Bacteria</taxon>
        <taxon>Pseudomonadati</taxon>
        <taxon>Pseudomonadota</taxon>
        <taxon>Gammaproteobacteria</taxon>
        <taxon>Cellvibrionales</taxon>
        <taxon>Microbulbiferaceae</taxon>
        <taxon>Microbulbifer</taxon>
    </lineage>
</organism>
<dbReference type="InterPro" id="IPR029045">
    <property type="entry name" value="ClpP/crotonase-like_dom_sf"/>
</dbReference>
<dbReference type="CDD" id="cd06558">
    <property type="entry name" value="crotonase-like"/>
    <property type="match status" value="1"/>
</dbReference>
<comment type="similarity">
    <text evidence="1 3">Belongs to the enoyl-CoA hydratase/isomerase family.</text>
</comment>
<dbReference type="Gene3D" id="1.10.12.10">
    <property type="entry name" value="Lyase 2-enoyl-coa Hydratase, Chain A, domain 2"/>
    <property type="match status" value="1"/>
</dbReference>
<evidence type="ECO:0000313" key="5">
    <source>
        <dbReference type="Proteomes" id="UP000188219"/>
    </source>
</evidence>
<dbReference type="InterPro" id="IPR001753">
    <property type="entry name" value="Enoyl-CoA_hydra/iso"/>
</dbReference>
<gene>
    <name evidence="4" type="ORF">Mag101_09940</name>
</gene>
<dbReference type="SUPFAM" id="SSF52096">
    <property type="entry name" value="ClpP/crotonase"/>
    <property type="match status" value="1"/>
</dbReference>
<dbReference type="KEGG" id="maga:Mag101_09940"/>
<dbReference type="EMBL" id="CP019650">
    <property type="protein sequence ID" value="AQQ69489.1"/>
    <property type="molecule type" value="Genomic_DNA"/>
</dbReference>
<dbReference type="InterPro" id="IPR014748">
    <property type="entry name" value="Enoyl-CoA_hydra_C"/>
</dbReference>
<dbReference type="Proteomes" id="UP000188219">
    <property type="component" value="Chromosome"/>
</dbReference>
<dbReference type="Pfam" id="PF00378">
    <property type="entry name" value="ECH_1"/>
    <property type="match status" value="1"/>
</dbReference>
<dbReference type="GO" id="GO:0006635">
    <property type="term" value="P:fatty acid beta-oxidation"/>
    <property type="evidence" value="ECO:0007669"/>
    <property type="project" value="TreeGrafter"/>
</dbReference>
<dbReference type="PANTHER" id="PTHR11941:SF127">
    <property type="entry name" value="ENOYL-COA HYDRATASE ECHA18 (ENOYL HYDRASE) (UNSATURATED ACYL-COA HYDRATASE) (CROTONASE)-RELATED"/>
    <property type="match status" value="1"/>
</dbReference>
<protein>
    <recommendedName>
        <fullName evidence="6">Enoyl-CoA hydratase</fullName>
    </recommendedName>
</protein>
<proteinExistence type="inferred from homology"/>
<keyword evidence="2" id="KW-0456">Lyase</keyword>
<evidence type="ECO:0000256" key="1">
    <source>
        <dbReference type="ARBA" id="ARBA00005254"/>
    </source>
</evidence>
<dbReference type="Gene3D" id="3.90.226.10">
    <property type="entry name" value="2-enoyl-CoA Hydratase, Chain A, domain 1"/>
    <property type="match status" value="1"/>
</dbReference>
<evidence type="ECO:0000313" key="4">
    <source>
        <dbReference type="EMBL" id="AQQ69489.1"/>
    </source>
</evidence>
<dbReference type="InterPro" id="IPR018376">
    <property type="entry name" value="Enoyl-CoA_hyd/isom_CS"/>
</dbReference>
<dbReference type="GO" id="GO:0016829">
    <property type="term" value="F:lyase activity"/>
    <property type="evidence" value="ECO:0007669"/>
    <property type="project" value="UniProtKB-KW"/>
</dbReference>
<keyword evidence="5" id="KW-1185">Reference proteome</keyword>
<dbReference type="AlphaFoldDB" id="A0A1Q2MA05"/>
<evidence type="ECO:0008006" key="6">
    <source>
        <dbReference type="Google" id="ProtNLM"/>
    </source>
</evidence>
<dbReference type="PROSITE" id="PS00166">
    <property type="entry name" value="ENOYL_COA_HYDRATASE"/>
    <property type="match status" value="1"/>
</dbReference>
<evidence type="ECO:0000256" key="2">
    <source>
        <dbReference type="ARBA" id="ARBA00023239"/>
    </source>
</evidence>
<accession>A0A1Q2MA05</accession>
<evidence type="ECO:0000256" key="3">
    <source>
        <dbReference type="RuleBase" id="RU003707"/>
    </source>
</evidence>
<dbReference type="eggNOG" id="COG1024">
    <property type="taxonomic scope" value="Bacteria"/>
</dbReference>